<protein>
    <recommendedName>
        <fullName evidence="11">AP-3 complex subunit delta</fullName>
    </recommendedName>
</protein>
<evidence type="ECO:0000256" key="5">
    <source>
        <dbReference type="ARBA" id="ARBA00022676"/>
    </source>
</evidence>
<dbReference type="InterPro" id="IPR002553">
    <property type="entry name" value="Clathrin/coatomer_adapt-like_N"/>
</dbReference>
<keyword evidence="5" id="KW-0328">Glycosyltransferase</keyword>
<dbReference type="GO" id="GO:0010008">
    <property type="term" value="C:endosome membrane"/>
    <property type="evidence" value="ECO:0007669"/>
    <property type="project" value="TreeGrafter"/>
</dbReference>
<feature type="compositionally biased region" description="Basic residues" evidence="12">
    <location>
        <begin position="954"/>
        <end position="968"/>
    </location>
</feature>
<accession>A0A9Q0HDH4</accession>
<dbReference type="GO" id="GO:0030123">
    <property type="term" value="C:AP-3 adaptor complex"/>
    <property type="evidence" value="ECO:0007669"/>
    <property type="project" value="InterPro"/>
</dbReference>
<keyword evidence="9" id="KW-0472">Membrane</keyword>
<dbReference type="InterPro" id="IPR003406">
    <property type="entry name" value="Glyco_trans_14"/>
</dbReference>
<feature type="region of interest" description="Disordered" evidence="12">
    <location>
        <begin position="875"/>
        <end position="974"/>
    </location>
</feature>
<dbReference type="PIRSF" id="PIRSF037092">
    <property type="entry name" value="AP3_complex_delta"/>
    <property type="match status" value="1"/>
</dbReference>
<evidence type="ECO:0000256" key="6">
    <source>
        <dbReference type="ARBA" id="ARBA00022679"/>
    </source>
</evidence>
<dbReference type="PANTHER" id="PTHR22781">
    <property type="entry name" value="DELTA ADAPTIN-RELATED"/>
    <property type="match status" value="1"/>
</dbReference>
<dbReference type="GO" id="GO:0005794">
    <property type="term" value="C:Golgi apparatus"/>
    <property type="evidence" value="ECO:0007669"/>
    <property type="project" value="UniProtKB-SubCell"/>
</dbReference>
<evidence type="ECO:0000256" key="8">
    <source>
        <dbReference type="ARBA" id="ARBA00022927"/>
    </source>
</evidence>
<dbReference type="PANTHER" id="PTHR22781:SF12">
    <property type="entry name" value="AP-3 COMPLEX SUBUNIT DELTA-1"/>
    <property type="match status" value="1"/>
</dbReference>
<feature type="compositionally biased region" description="Basic and acidic residues" evidence="12">
    <location>
        <begin position="941"/>
        <end position="952"/>
    </location>
</feature>
<reference evidence="14" key="1">
    <citation type="journal article" date="2023" name="Plant J.">
        <title>The genome of the king protea, Protea cynaroides.</title>
        <authorList>
            <person name="Chang J."/>
            <person name="Duong T.A."/>
            <person name="Schoeman C."/>
            <person name="Ma X."/>
            <person name="Roodt D."/>
            <person name="Barker N."/>
            <person name="Li Z."/>
            <person name="Van de Peer Y."/>
            <person name="Mizrachi E."/>
        </authorList>
    </citation>
    <scope>NUCLEOTIDE SEQUENCE</scope>
    <source>
        <tissue evidence="14">Young leaves</tissue>
    </source>
</reference>
<evidence type="ECO:0000259" key="13">
    <source>
        <dbReference type="Pfam" id="PF01602"/>
    </source>
</evidence>
<name>A0A9Q0HDH4_9MAGN</name>
<keyword evidence="8 11" id="KW-0653">Protein transport</keyword>
<evidence type="ECO:0000313" key="14">
    <source>
        <dbReference type="EMBL" id="KAJ4962037.1"/>
    </source>
</evidence>
<evidence type="ECO:0000256" key="3">
    <source>
        <dbReference type="ARBA" id="ARBA00006613"/>
    </source>
</evidence>
<comment type="function">
    <text evidence="11">Part of the AP-3 complex, an adaptor-related complex which seems to be clathrin-associated. The complex is associated with the Golgi region as well as more peripheral structures. It facilitates the budding of vesicles from the Golgi membrane and may be directly involved in trafficking to the vacuole. It also function in maintaining the identity of lytic vacuoles and in regulating the transition between storage and lytic vacuoles.</text>
</comment>
<dbReference type="InterPro" id="IPR017105">
    <property type="entry name" value="AP3_complex_dsu"/>
</dbReference>
<dbReference type="EMBL" id="JAMYWD010000009">
    <property type="protein sequence ID" value="KAJ4962037.1"/>
    <property type="molecule type" value="Genomic_DNA"/>
</dbReference>
<dbReference type="InterPro" id="IPR011989">
    <property type="entry name" value="ARM-like"/>
</dbReference>
<evidence type="ECO:0000256" key="12">
    <source>
        <dbReference type="SAM" id="MobiDB-lite"/>
    </source>
</evidence>
<evidence type="ECO:0000256" key="7">
    <source>
        <dbReference type="ARBA" id="ARBA00022737"/>
    </source>
</evidence>
<dbReference type="GO" id="GO:0006896">
    <property type="term" value="P:Golgi to vacuole transport"/>
    <property type="evidence" value="ECO:0007669"/>
    <property type="project" value="TreeGrafter"/>
</dbReference>
<dbReference type="InterPro" id="IPR016024">
    <property type="entry name" value="ARM-type_fold"/>
</dbReference>
<dbReference type="Pfam" id="PF02485">
    <property type="entry name" value="Branch"/>
    <property type="match status" value="1"/>
</dbReference>
<dbReference type="GO" id="GO:0006623">
    <property type="term" value="P:protein targeting to vacuole"/>
    <property type="evidence" value="ECO:0007669"/>
    <property type="project" value="TreeGrafter"/>
</dbReference>
<keyword evidence="11" id="KW-0333">Golgi apparatus</keyword>
<dbReference type="Proteomes" id="UP001141806">
    <property type="component" value="Unassembled WGS sequence"/>
</dbReference>
<evidence type="ECO:0000256" key="4">
    <source>
        <dbReference type="ARBA" id="ARBA00022448"/>
    </source>
</evidence>
<comment type="caution">
    <text evidence="14">The sequence shown here is derived from an EMBL/GenBank/DDBJ whole genome shotgun (WGS) entry which is preliminary data.</text>
</comment>
<gene>
    <name evidence="14" type="ORF">NE237_021947</name>
</gene>
<proteinExistence type="inferred from homology"/>
<dbReference type="SUPFAM" id="SSF48371">
    <property type="entry name" value="ARM repeat"/>
    <property type="match status" value="1"/>
</dbReference>
<keyword evidence="15" id="KW-1185">Reference proteome</keyword>
<evidence type="ECO:0000256" key="9">
    <source>
        <dbReference type="ARBA" id="ARBA00023136"/>
    </source>
</evidence>
<evidence type="ECO:0000256" key="1">
    <source>
        <dbReference type="ARBA" id="ARBA00004308"/>
    </source>
</evidence>
<feature type="compositionally biased region" description="Polar residues" evidence="12">
    <location>
        <begin position="898"/>
        <end position="908"/>
    </location>
</feature>
<dbReference type="Pfam" id="PF01602">
    <property type="entry name" value="Adaptin_N"/>
    <property type="match status" value="1"/>
</dbReference>
<evidence type="ECO:0000256" key="11">
    <source>
        <dbReference type="PIRNR" id="PIRNR037092"/>
    </source>
</evidence>
<evidence type="ECO:0000313" key="15">
    <source>
        <dbReference type="Proteomes" id="UP001141806"/>
    </source>
</evidence>
<keyword evidence="6" id="KW-0808">Transferase</keyword>
<keyword evidence="10" id="KW-0325">Glycoprotein</keyword>
<organism evidence="14 15">
    <name type="scientific">Protea cynaroides</name>
    <dbReference type="NCBI Taxonomy" id="273540"/>
    <lineage>
        <taxon>Eukaryota</taxon>
        <taxon>Viridiplantae</taxon>
        <taxon>Streptophyta</taxon>
        <taxon>Embryophyta</taxon>
        <taxon>Tracheophyta</taxon>
        <taxon>Spermatophyta</taxon>
        <taxon>Magnoliopsida</taxon>
        <taxon>Proteales</taxon>
        <taxon>Proteaceae</taxon>
        <taxon>Protea</taxon>
    </lineage>
</organism>
<feature type="domain" description="Clathrin/coatomer adaptor adaptin-like N-terminal" evidence="13">
    <location>
        <begin position="43"/>
        <end position="506"/>
    </location>
</feature>
<evidence type="ECO:0000256" key="10">
    <source>
        <dbReference type="ARBA" id="ARBA00023180"/>
    </source>
</evidence>
<sequence>MKKWSVFVWCSSSMTTSSIMESLFQRSLEDMIKGIRLQMIGESKFIVKAVEEIRREVKSTDLHTKSVALQKLTYLNSIHGIDISWASFHVVEVMSSTRFAQKKIGYLAASQSFHEGTDVILLITNQLRKDLASTNEYEVGLALECLSVIATVDLARDLTSEIFTLLSSTRTSVKKRAVAVILRIFSKYPDAARVVFKRLVENLENSDPRVMSAAVGVFCELTSRDAKSYLPLAPEFYRILVDSKNNWVLIKVLKIFCKLAPLEPRLAKRVIIPISELMTKTGAKSLMFECIRTVVISFTEHEPAVKLAVEKIREFLADDDPNLKYLGLRALSILGSRLLWPVLENKEAVIKSLSDADPNIKVESLKLVMGMVSEANVAEITRVLVNYALKSDPEFANEILWSILSTCSRNLYEIIVDFDWYLSLLGEMSRNPYCQKGEEIAYQLVDIGLRVRDVRPELVRVGRDLLIDPALLGNPFLHTILSASAWVSGEYVEFSKNPFELMEALLQPRTSLLPPLIRAVYIQSAFKVLIFCLHSYLRQNGVIASSADDLAAGISDMASDKECPQSSDVAKCEAAADCEQDEMFYPSGSNRTVDDIVVENGDDMFLTHGAPSISLEERSFTHESMCFLLNLVNVTLGPLLGSDEVEVQERARHILGLVGLVQQELPSCVPMKEGSVGMEESKASVIIKLMHDAFSKELGPVSVNAQERVQIPDGLMLKENLADLDTICGDVLVQQSSSFFIGSSRTGVRDGVSFLDQEIKEESELSTESTSLLAQHRKRHGLYYLPAGKNEIRSDDFPPANEPQSAECSINGVDDLVKLTEKTLVSKKKPNAKSRPVVVKLDEGDEVPVSVMQRINSKDDLLSGAVREVLLGDEPNPTALRINPSDKSSGKRRMKEVSLNSQRASLLKQNVGDVENLSHGISSSRRRKNHSHGKERHRSPKRNEEGKEESSQKSKQKSGHRHGRHRTREKGDGSLNVVAQTPVIPDFLLLDVGMAVRWANLIFTRGASYTIHATHNYFVTASLDYAWCFYDLWIMPKSVSSRGTVTMIDAERRLLAIALLDFSNERFVLLSETFIPLFNITTFYTYLINSNHSFVGSFDDPHRAGCGRYNKLMWPTVSVSDWRKGSQWLEVNRNLTVEIILTTSTTLSSMNIVGLHVKWMNITCQPL</sequence>
<dbReference type="AlphaFoldDB" id="A0A9Q0HDH4"/>
<comment type="subunit">
    <text evidence="11">Adaptor protein complex 3 (AP-3) is a heterotetramer.</text>
</comment>
<evidence type="ECO:0000256" key="2">
    <source>
        <dbReference type="ARBA" id="ARBA00004606"/>
    </source>
</evidence>
<keyword evidence="7" id="KW-0677">Repeat</keyword>
<feature type="compositionally biased region" description="Basic residues" evidence="12">
    <location>
        <begin position="924"/>
        <end position="940"/>
    </location>
</feature>
<dbReference type="Gene3D" id="1.25.10.10">
    <property type="entry name" value="Leucine-rich Repeat Variant"/>
    <property type="match status" value="1"/>
</dbReference>
<comment type="subcellular location">
    <subcellularLocation>
        <location evidence="1">Endomembrane system</location>
    </subcellularLocation>
    <subcellularLocation>
        <location evidence="11">Golgi apparatus</location>
    </subcellularLocation>
    <subcellularLocation>
        <location evidence="2">Membrane</location>
        <topology evidence="2">Single-pass type II membrane protein</topology>
    </subcellularLocation>
</comment>
<dbReference type="GO" id="GO:0016757">
    <property type="term" value="F:glycosyltransferase activity"/>
    <property type="evidence" value="ECO:0007669"/>
    <property type="project" value="UniProtKB-KW"/>
</dbReference>
<keyword evidence="4 11" id="KW-0813">Transport</keyword>
<comment type="similarity">
    <text evidence="3 11">Belongs to the adaptor complexes large subunit family.</text>
</comment>
<dbReference type="OrthoDB" id="10264595at2759"/>